<name>A0ABR2AEN2_9ROSI</name>
<comment type="caution">
    <text evidence="2">The sequence shown here is derived from an EMBL/GenBank/DDBJ whole genome shotgun (WGS) entry which is preliminary data.</text>
</comment>
<dbReference type="InterPro" id="IPR001810">
    <property type="entry name" value="F-box_dom"/>
</dbReference>
<dbReference type="InterPro" id="IPR050796">
    <property type="entry name" value="SCF_F-box_component"/>
</dbReference>
<dbReference type="Gene3D" id="1.20.1280.50">
    <property type="match status" value="1"/>
</dbReference>
<evidence type="ECO:0000313" key="2">
    <source>
        <dbReference type="EMBL" id="KAK8491596.1"/>
    </source>
</evidence>
<evidence type="ECO:0000313" key="3">
    <source>
        <dbReference type="Proteomes" id="UP001396334"/>
    </source>
</evidence>
<dbReference type="PROSITE" id="PS50181">
    <property type="entry name" value="FBOX"/>
    <property type="match status" value="1"/>
</dbReference>
<dbReference type="Proteomes" id="UP001396334">
    <property type="component" value="Unassembled WGS sequence"/>
</dbReference>
<protein>
    <recommendedName>
        <fullName evidence="1">F-box domain-containing protein</fullName>
    </recommendedName>
</protein>
<dbReference type="NCBIfam" id="TIGR01640">
    <property type="entry name" value="F_box_assoc_1"/>
    <property type="match status" value="1"/>
</dbReference>
<keyword evidence="3" id="KW-1185">Reference proteome</keyword>
<sequence>MQGLSKTRTELPEMLVFDILAKLPAKSLIRFKCVCKHWNSSFQTPLFITQHHHNHLRNNNLNFIFKRSIGNSSSYCNLFELSTEDGQSFSLKQNIRLPLCNDRWRRPEVYGPCNGIFCVESRDNLALWNPSTSQFKILPRSSVQRPPADLTRFFRVGFGYDSQTYDYKVLRFVSNRSKNEYGAYSYETKQVDLYSLKGNSWKEISSPGVTAWGRAWFDNHVNGICYWPAYGSNSDGFCCILSFDMVNERFSTLSLPEFHGGFVLYEPLLLNINGLLGAIIFSRSWEDTMVEIWVMSGSWTKLSVIECAFGIGIPLGFWKNGELFFESRDRELVLFDPSTRELKNLGIHARSMYNGTMEIISYAESLVTFN</sequence>
<dbReference type="Pfam" id="PF00646">
    <property type="entry name" value="F-box"/>
    <property type="match status" value="1"/>
</dbReference>
<gene>
    <name evidence="2" type="ORF">V6N11_063086</name>
</gene>
<dbReference type="CDD" id="cd22157">
    <property type="entry name" value="F-box_AtFBW1-like"/>
    <property type="match status" value="1"/>
</dbReference>
<reference evidence="2 3" key="1">
    <citation type="journal article" date="2024" name="G3 (Bethesda)">
        <title>Genome assembly of Hibiscus sabdariffa L. provides insights into metabolisms of medicinal natural products.</title>
        <authorList>
            <person name="Kim T."/>
        </authorList>
    </citation>
    <scope>NUCLEOTIDE SEQUENCE [LARGE SCALE GENOMIC DNA]</scope>
    <source>
        <strain evidence="2">TK-2024</strain>
        <tissue evidence="2">Old leaves</tissue>
    </source>
</reference>
<dbReference type="PANTHER" id="PTHR31672">
    <property type="entry name" value="BNACNNG10540D PROTEIN"/>
    <property type="match status" value="1"/>
</dbReference>
<dbReference type="EMBL" id="JBBPBN010000258">
    <property type="protein sequence ID" value="KAK8491596.1"/>
    <property type="molecule type" value="Genomic_DNA"/>
</dbReference>
<dbReference type="SMART" id="SM00256">
    <property type="entry name" value="FBOX"/>
    <property type="match status" value="1"/>
</dbReference>
<proteinExistence type="predicted"/>
<dbReference type="PANTHER" id="PTHR31672:SF13">
    <property type="entry name" value="F-BOX PROTEIN CPR30-LIKE"/>
    <property type="match status" value="1"/>
</dbReference>
<dbReference type="Pfam" id="PF07734">
    <property type="entry name" value="FBA_1"/>
    <property type="match status" value="1"/>
</dbReference>
<dbReference type="InterPro" id="IPR006527">
    <property type="entry name" value="F-box-assoc_dom_typ1"/>
</dbReference>
<dbReference type="SUPFAM" id="SSF81383">
    <property type="entry name" value="F-box domain"/>
    <property type="match status" value="1"/>
</dbReference>
<evidence type="ECO:0000259" key="1">
    <source>
        <dbReference type="PROSITE" id="PS50181"/>
    </source>
</evidence>
<feature type="domain" description="F-box" evidence="1">
    <location>
        <begin position="5"/>
        <end position="51"/>
    </location>
</feature>
<dbReference type="InterPro" id="IPR036047">
    <property type="entry name" value="F-box-like_dom_sf"/>
</dbReference>
<accession>A0ABR2AEN2</accession>
<organism evidence="2 3">
    <name type="scientific">Hibiscus sabdariffa</name>
    <name type="common">roselle</name>
    <dbReference type="NCBI Taxonomy" id="183260"/>
    <lineage>
        <taxon>Eukaryota</taxon>
        <taxon>Viridiplantae</taxon>
        <taxon>Streptophyta</taxon>
        <taxon>Embryophyta</taxon>
        <taxon>Tracheophyta</taxon>
        <taxon>Spermatophyta</taxon>
        <taxon>Magnoliopsida</taxon>
        <taxon>eudicotyledons</taxon>
        <taxon>Gunneridae</taxon>
        <taxon>Pentapetalae</taxon>
        <taxon>rosids</taxon>
        <taxon>malvids</taxon>
        <taxon>Malvales</taxon>
        <taxon>Malvaceae</taxon>
        <taxon>Malvoideae</taxon>
        <taxon>Hibiscus</taxon>
    </lineage>
</organism>
<dbReference type="InterPro" id="IPR017451">
    <property type="entry name" value="F-box-assoc_interact_dom"/>
</dbReference>